<dbReference type="Proteomes" id="UP000007844">
    <property type="component" value="Chromosome"/>
</dbReference>
<sequence>MITKEVTPMGTRYAGKDPDRAAVFGEPSRPRPGLPAPLNHTERSE</sequence>
<protein>
    <submittedName>
        <fullName evidence="2">Uncharacterized protein</fullName>
    </submittedName>
</protein>
<dbReference type="EMBL" id="CP003221">
    <property type="protein sequence ID" value="EGJ48769.1"/>
    <property type="molecule type" value="Genomic_DNA"/>
</dbReference>
<evidence type="ECO:0000313" key="3">
    <source>
        <dbReference type="Proteomes" id="UP000007844"/>
    </source>
</evidence>
<dbReference type="KEGG" id="daf:Desaf_0414"/>
<gene>
    <name evidence="2" type="ORF">Desaf_0414</name>
</gene>
<keyword evidence="3" id="KW-1185">Reference proteome</keyword>
<reference evidence="2 3" key="1">
    <citation type="journal article" date="2011" name="J. Bacteriol.">
        <title>Genome sequence of the mercury-methylating and pleomorphic Desulfovibrio africanus Strain Walvis Bay.</title>
        <authorList>
            <person name="Brown S.D."/>
            <person name="Wall J.D."/>
            <person name="Kucken A.M."/>
            <person name="Gilmour C.C."/>
            <person name="Podar M."/>
            <person name="Brandt C.C."/>
            <person name="Teshima H."/>
            <person name="Detter J.C."/>
            <person name="Han C.S."/>
            <person name="Land M.L."/>
            <person name="Lucas S."/>
            <person name="Han J."/>
            <person name="Pennacchio L."/>
            <person name="Nolan M."/>
            <person name="Pitluck S."/>
            <person name="Woyke T."/>
            <person name="Goodwin L."/>
            <person name="Palumbo A.V."/>
            <person name="Elias D.A."/>
        </authorList>
    </citation>
    <scope>NUCLEOTIDE SEQUENCE [LARGE SCALE GENOMIC DNA]</scope>
    <source>
        <strain evidence="2 3">Walvis Bay</strain>
    </source>
</reference>
<name>F3YVN3_DESAF</name>
<evidence type="ECO:0000256" key="1">
    <source>
        <dbReference type="SAM" id="MobiDB-lite"/>
    </source>
</evidence>
<feature type="region of interest" description="Disordered" evidence="1">
    <location>
        <begin position="1"/>
        <end position="45"/>
    </location>
</feature>
<evidence type="ECO:0000313" key="2">
    <source>
        <dbReference type="EMBL" id="EGJ48769.1"/>
    </source>
</evidence>
<organism evidence="2 3">
    <name type="scientific">Desulfocurvibacter africanus subsp. africanus str. Walvis Bay</name>
    <dbReference type="NCBI Taxonomy" id="690850"/>
    <lineage>
        <taxon>Bacteria</taxon>
        <taxon>Pseudomonadati</taxon>
        <taxon>Thermodesulfobacteriota</taxon>
        <taxon>Desulfovibrionia</taxon>
        <taxon>Desulfovibrionales</taxon>
        <taxon>Desulfovibrionaceae</taxon>
        <taxon>Desulfocurvibacter</taxon>
    </lineage>
</organism>
<accession>F3YVN3</accession>
<proteinExistence type="predicted"/>
<dbReference type="HOGENOM" id="CLU_3198889_0_0_7"/>
<dbReference type="AlphaFoldDB" id="F3YVN3"/>